<dbReference type="Gene3D" id="3.40.50.1010">
    <property type="entry name" value="5'-nuclease"/>
    <property type="match status" value="1"/>
</dbReference>
<dbReference type="InterPro" id="IPR038969">
    <property type="entry name" value="FEN"/>
</dbReference>
<dbReference type="GO" id="GO:0008409">
    <property type="term" value="F:5'-3' exonuclease activity"/>
    <property type="evidence" value="ECO:0007669"/>
    <property type="project" value="InterPro"/>
</dbReference>
<dbReference type="SUPFAM" id="SSF88723">
    <property type="entry name" value="PIN domain-like"/>
    <property type="match status" value="1"/>
</dbReference>
<dbReference type="PANTHER" id="PTHR42646:SF2">
    <property type="entry name" value="5'-3' EXONUCLEASE FAMILY PROTEIN"/>
    <property type="match status" value="1"/>
</dbReference>
<keyword evidence="2" id="KW-0378">Hydrolase</keyword>
<keyword evidence="1" id="KW-0540">Nuclease</keyword>
<evidence type="ECO:0000256" key="4">
    <source>
        <dbReference type="ARBA" id="ARBA00023125"/>
    </source>
</evidence>
<sequence length="357" mass="38238">MDSLALFDDDMQVAEAAVPVLPVTDTVIPRRTPIARKAADIPLGPTVLAVDGNSLAHRGYHAYAGRRDDGDLVGAGLYGFLALLAAVVDIVRPASTVIGFDCRKRSVRKEAWPAYKGQRPDKPDALDALLDEIPLALDALGACVVTHEGYEADDVCGSVAASAEVANRRCVVATSDRDAFSLVSDATSVLRIRSGMHRAQRMDTTRYRRELGIAPGQYTEFAALRGDTSDNLPGINGIGPKRAKDLLNRFETVEQAVADPMGCRSVLGPEVGQVLIDDLASEESVFHRNIDLMTIHRHLGVDLDAGVAATPTTTIESYLRGRRLGGLVERMVLCFGTVHSGQAPPPLDDDDAPPLPI</sequence>
<evidence type="ECO:0000256" key="1">
    <source>
        <dbReference type="ARBA" id="ARBA00022722"/>
    </source>
</evidence>
<proteinExistence type="predicted"/>
<evidence type="ECO:0000313" key="9">
    <source>
        <dbReference type="Proteomes" id="UP000264006"/>
    </source>
</evidence>
<organism evidence="8 9">
    <name type="scientific">Euzebya pacifica</name>
    <dbReference type="NCBI Taxonomy" id="1608957"/>
    <lineage>
        <taxon>Bacteria</taxon>
        <taxon>Bacillati</taxon>
        <taxon>Actinomycetota</taxon>
        <taxon>Nitriliruptoria</taxon>
        <taxon>Euzebyales</taxon>
    </lineage>
</organism>
<dbReference type="Proteomes" id="UP000264006">
    <property type="component" value="Chromosome"/>
</dbReference>
<dbReference type="InterPro" id="IPR029060">
    <property type="entry name" value="PIN-like_dom_sf"/>
</dbReference>
<protein>
    <recommendedName>
        <fullName evidence="6">5'-3' exonuclease</fullName>
    </recommendedName>
</protein>
<dbReference type="PANTHER" id="PTHR42646">
    <property type="entry name" value="FLAP ENDONUCLEASE XNI"/>
    <property type="match status" value="1"/>
</dbReference>
<keyword evidence="9" id="KW-1185">Reference proteome</keyword>
<evidence type="ECO:0000313" key="8">
    <source>
        <dbReference type="EMBL" id="AXV05204.1"/>
    </source>
</evidence>
<dbReference type="GO" id="GO:0017108">
    <property type="term" value="F:5'-flap endonuclease activity"/>
    <property type="evidence" value="ECO:0007669"/>
    <property type="project" value="InterPro"/>
</dbReference>
<keyword evidence="3" id="KW-0269">Exonuclease</keyword>
<dbReference type="CDD" id="cd09898">
    <property type="entry name" value="H3TH_53EXO"/>
    <property type="match status" value="1"/>
</dbReference>
<dbReference type="SMART" id="SM00279">
    <property type="entry name" value="HhH2"/>
    <property type="match status" value="1"/>
</dbReference>
<dbReference type="SUPFAM" id="SSF47807">
    <property type="entry name" value="5' to 3' exonuclease, C-terminal subdomain"/>
    <property type="match status" value="1"/>
</dbReference>
<accession>A0A346XSK7</accession>
<comment type="function">
    <text evidence="5">5'-3' exonuclease acting preferentially on double-stranded DNA.</text>
</comment>
<feature type="domain" description="5'-3' exonuclease" evidence="7">
    <location>
        <begin position="44"/>
        <end position="311"/>
    </location>
</feature>
<dbReference type="GO" id="GO:0003677">
    <property type="term" value="F:DNA binding"/>
    <property type="evidence" value="ECO:0007669"/>
    <property type="project" value="UniProtKB-KW"/>
</dbReference>
<gene>
    <name evidence="8" type="ORF">DVS28_a0497</name>
</gene>
<evidence type="ECO:0000256" key="2">
    <source>
        <dbReference type="ARBA" id="ARBA00022801"/>
    </source>
</evidence>
<dbReference type="Pfam" id="PF01367">
    <property type="entry name" value="5_3_exonuc"/>
    <property type="match status" value="1"/>
</dbReference>
<dbReference type="InterPro" id="IPR002421">
    <property type="entry name" value="5-3_exonuclease"/>
</dbReference>
<dbReference type="KEGG" id="euz:DVS28_a0497"/>
<dbReference type="InterPro" id="IPR020046">
    <property type="entry name" value="5-3_exonucl_a-hlix_arch_N"/>
</dbReference>
<dbReference type="InterPro" id="IPR008918">
    <property type="entry name" value="HhH2"/>
</dbReference>
<dbReference type="SMART" id="SM00475">
    <property type="entry name" value="53EXOc"/>
    <property type="match status" value="1"/>
</dbReference>
<dbReference type="OrthoDB" id="9806424at2"/>
<dbReference type="GO" id="GO:0033567">
    <property type="term" value="P:DNA replication, Okazaki fragment processing"/>
    <property type="evidence" value="ECO:0007669"/>
    <property type="project" value="InterPro"/>
</dbReference>
<dbReference type="AlphaFoldDB" id="A0A346XSK7"/>
<keyword evidence="4" id="KW-0238">DNA-binding</keyword>
<reference evidence="8 9" key="1">
    <citation type="submission" date="2018-09" db="EMBL/GenBank/DDBJ databases">
        <title>Complete genome sequence of Euzebya sp. DY32-46 isolated from seawater of Pacific Ocean.</title>
        <authorList>
            <person name="Xu L."/>
            <person name="Wu Y.-H."/>
            <person name="Xu X.-W."/>
        </authorList>
    </citation>
    <scope>NUCLEOTIDE SEQUENCE [LARGE SCALE GENOMIC DNA]</scope>
    <source>
        <strain evidence="8 9">DY32-46</strain>
    </source>
</reference>
<dbReference type="EMBL" id="CP031165">
    <property type="protein sequence ID" value="AXV05204.1"/>
    <property type="molecule type" value="Genomic_DNA"/>
</dbReference>
<evidence type="ECO:0000256" key="5">
    <source>
        <dbReference type="ARBA" id="ARBA00049957"/>
    </source>
</evidence>
<evidence type="ECO:0000259" key="7">
    <source>
        <dbReference type="SMART" id="SM00475"/>
    </source>
</evidence>
<dbReference type="Gene3D" id="1.10.150.20">
    <property type="entry name" value="5' to 3' exonuclease, C-terminal subdomain"/>
    <property type="match status" value="1"/>
</dbReference>
<name>A0A346XSK7_9ACTN</name>
<evidence type="ECO:0000256" key="3">
    <source>
        <dbReference type="ARBA" id="ARBA00022839"/>
    </source>
</evidence>
<dbReference type="Pfam" id="PF02739">
    <property type="entry name" value="5_3_exonuc_N"/>
    <property type="match status" value="1"/>
</dbReference>
<dbReference type="CDD" id="cd09859">
    <property type="entry name" value="PIN_53EXO"/>
    <property type="match status" value="1"/>
</dbReference>
<dbReference type="InterPro" id="IPR020045">
    <property type="entry name" value="DNA_polI_H3TH"/>
</dbReference>
<dbReference type="RefSeq" id="WP_114590041.1">
    <property type="nucleotide sequence ID" value="NZ_CP031165.1"/>
</dbReference>
<evidence type="ECO:0000256" key="6">
    <source>
        <dbReference type="ARBA" id="ARBA00050026"/>
    </source>
</evidence>
<dbReference type="InterPro" id="IPR036279">
    <property type="entry name" value="5-3_exonuclease_C_sf"/>
</dbReference>